<keyword evidence="11" id="KW-1185">Reference proteome</keyword>
<organism evidence="10 11">
    <name type="scientific">Cladosporium halotolerans</name>
    <dbReference type="NCBI Taxonomy" id="1052096"/>
    <lineage>
        <taxon>Eukaryota</taxon>
        <taxon>Fungi</taxon>
        <taxon>Dikarya</taxon>
        <taxon>Ascomycota</taxon>
        <taxon>Pezizomycotina</taxon>
        <taxon>Dothideomycetes</taxon>
        <taxon>Dothideomycetidae</taxon>
        <taxon>Cladosporiales</taxon>
        <taxon>Cladosporiaceae</taxon>
        <taxon>Cladosporium</taxon>
    </lineage>
</organism>
<feature type="transmembrane region" description="Helical" evidence="8">
    <location>
        <begin position="341"/>
        <end position="364"/>
    </location>
</feature>
<evidence type="ECO:0000259" key="9">
    <source>
        <dbReference type="PROSITE" id="PS50850"/>
    </source>
</evidence>
<dbReference type="GO" id="GO:0015791">
    <property type="term" value="P:polyol transmembrane transport"/>
    <property type="evidence" value="ECO:0007669"/>
    <property type="project" value="UniProtKB-ARBA"/>
</dbReference>
<evidence type="ECO:0000256" key="2">
    <source>
        <dbReference type="ARBA" id="ARBA00010992"/>
    </source>
</evidence>
<feature type="transmembrane region" description="Helical" evidence="8">
    <location>
        <begin position="445"/>
        <end position="466"/>
    </location>
</feature>
<dbReference type="InterPro" id="IPR050814">
    <property type="entry name" value="Myo-inositol_Transporter"/>
</dbReference>
<evidence type="ECO:0000256" key="5">
    <source>
        <dbReference type="ARBA" id="ARBA00022989"/>
    </source>
</evidence>
<dbReference type="RefSeq" id="XP_069233224.1">
    <property type="nucleotide sequence ID" value="XM_069369849.1"/>
</dbReference>
<dbReference type="SUPFAM" id="SSF103473">
    <property type="entry name" value="MFS general substrate transporter"/>
    <property type="match status" value="1"/>
</dbReference>
<feature type="transmembrane region" description="Helical" evidence="8">
    <location>
        <begin position="317"/>
        <end position="335"/>
    </location>
</feature>
<dbReference type="Pfam" id="PF00083">
    <property type="entry name" value="Sugar_tr"/>
    <property type="match status" value="2"/>
</dbReference>
<dbReference type="PROSITE" id="PS50850">
    <property type="entry name" value="MFS"/>
    <property type="match status" value="1"/>
</dbReference>
<proteinExistence type="inferred from homology"/>
<evidence type="ECO:0000256" key="6">
    <source>
        <dbReference type="ARBA" id="ARBA00023136"/>
    </source>
</evidence>
<feature type="region of interest" description="Disordered" evidence="7">
    <location>
        <begin position="1"/>
        <end position="31"/>
    </location>
</feature>
<dbReference type="PANTHER" id="PTHR48020">
    <property type="entry name" value="PROTON MYO-INOSITOL COTRANSPORTER"/>
    <property type="match status" value="1"/>
</dbReference>
<dbReference type="GeneID" id="96002687"/>
<name>A0AB34L4G2_9PEZI</name>
<comment type="similarity">
    <text evidence="2">Belongs to the major facilitator superfamily. Sugar transporter (TC 2.A.1.1) family.</text>
</comment>
<keyword evidence="4 8" id="KW-0812">Transmembrane</keyword>
<protein>
    <recommendedName>
        <fullName evidence="9">Major facilitator superfamily (MFS) profile domain-containing protein</fullName>
    </recommendedName>
</protein>
<sequence>MASPAEDVAGLTKQPEIEKDAGYGGNDVVGGAQTQDWRKQSVVAMTENVTGEIKNPLVGIPKDQLMAEVDLFAIKYGFNADTEVPLLRKGALVAQNPSDFENIPELDEPDRDALRKEVTHRWRHPWALYMTIVLNSIAAAIQGWDQTGSNGANLSFPVEFGIGDTPPHCGDDPNGQLCQKNAWIVGFVNASPYITIAFFAGWLSDPINHYLGRRGTIFIAAIFSLLAPIGSACTQHWGELVACRVMLGIGMGLKEVTVPVFSAENAPTAGTALVAKNSTLSSRQSHLTIITTQDILIISNTDHTSHQIIRGGLVMSWQMWTAFGILLGTSANLAVFEVGDIAWRLQLGSAFIPAIPLVLGIYFCPESPRWYLKKKQPYKAYKSLLRLRNTPLQAARDVYYIQAQLDQEQRMVEEAGLAKSDNFFSRFIQIFTIPRNRRATQASGIVMIAQQMCGINIIAFYSATIFSSAGFNERDSLLLSWGFGLTNFAFAWPAVWTIDKFGRRGLLLFTFPNMAWSLLVAGFCLLIDESSRARVALVALFVFIFAAFYSPGEGPVPFTYSAECFPLSHREVGMAWAVATNNFWAAVLSISLPRMLAAFTGTGVFGFYAGLNVTAFFLIFFFMPETKQRTLEELDYVFGVPMRTHAAFQSRKQFPWWFRRWILQRKGEPEPQLYHFDNDVFIERTEKVQVALRDDGDDGEVKV</sequence>
<dbReference type="Gene3D" id="1.20.1250.20">
    <property type="entry name" value="MFS general substrate transporter like domains"/>
    <property type="match status" value="1"/>
</dbReference>
<dbReference type="Proteomes" id="UP000803884">
    <property type="component" value="Unassembled WGS sequence"/>
</dbReference>
<dbReference type="GO" id="GO:0016020">
    <property type="term" value="C:membrane"/>
    <property type="evidence" value="ECO:0007669"/>
    <property type="project" value="UniProtKB-SubCell"/>
</dbReference>
<dbReference type="PROSITE" id="PS00216">
    <property type="entry name" value="SUGAR_TRANSPORT_1"/>
    <property type="match status" value="1"/>
</dbReference>
<comment type="subcellular location">
    <subcellularLocation>
        <location evidence="1">Membrane</location>
        <topology evidence="1">Multi-pass membrane protein</topology>
    </subcellularLocation>
</comment>
<dbReference type="GO" id="GO:0022857">
    <property type="term" value="F:transmembrane transporter activity"/>
    <property type="evidence" value="ECO:0007669"/>
    <property type="project" value="InterPro"/>
</dbReference>
<gene>
    <name evidence="10" type="ORF">WHR41_01243</name>
</gene>
<evidence type="ECO:0000256" key="8">
    <source>
        <dbReference type="SAM" id="Phobius"/>
    </source>
</evidence>
<dbReference type="PRINTS" id="PR00171">
    <property type="entry name" value="SUGRTRNSPORT"/>
</dbReference>
<dbReference type="EMBL" id="JAAQHG020000003">
    <property type="protein sequence ID" value="KAL1590119.1"/>
    <property type="molecule type" value="Genomic_DNA"/>
</dbReference>
<feature type="domain" description="Major facilitator superfamily (MFS) profile" evidence="9">
    <location>
        <begin position="131"/>
        <end position="627"/>
    </location>
</feature>
<keyword evidence="3" id="KW-0813">Transport</keyword>
<dbReference type="GO" id="GO:0015798">
    <property type="term" value="P:myo-inositol transport"/>
    <property type="evidence" value="ECO:0007669"/>
    <property type="project" value="UniProtKB-ARBA"/>
</dbReference>
<keyword evidence="6 8" id="KW-0472">Membrane</keyword>
<feature type="transmembrane region" description="Helical" evidence="8">
    <location>
        <begin position="182"/>
        <end position="204"/>
    </location>
</feature>
<feature type="transmembrane region" description="Helical" evidence="8">
    <location>
        <begin position="505"/>
        <end position="527"/>
    </location>
</feature>
<dbReference type="PANTHER" id="PTHR48020:SF14">
    <property type="entry name" value="SUGAR TRANSPORTER, PUTATIVE-RELATED"/>
    <property type="match status" value="1"/>
</dbReference>
<dbReference type="InterPro" id="IPR005829">
    <property type="entry name" value="Sugar_transporter_CS"/>
</dbReference>
<evidence type="ECO:0000313" key="11">
    <source>
        <dbReference type="Proteomes" id="UP000803884"/>
    </source>
</evidence>
<dbReference type="InterPro" id="IPR003663">
    <property type="entry name" value="Sugar/inositol_transpt"/>
</dbReference>
<evidence type="ECO:0000256" key="4">
    <source>
        <dbReference type="ARBA" id="ARBA00022692"/>
    </source>
</evidence>
<dbReference type="InterPro" id="IPR020846">
    <property type="entry name" value="MFS_dom"/>
</dbReference>
<dbReference type="AlphaFoldDB" id="A0AB34L4G2"/>
<feature type="transmembrane region" description="Helical" evidence="8">
    <location>
        <begin position="478"/>
        <end position="498"/>
    </location>
</feature>
<feature type="transmembrane region" description="Helical" evidence="8">
    <location>
        <begin position="572"/>
        <end position="592"/>
    </location>
</feature>
<keyword evidence="5 8" id="KW-1133">Transmembrane helix</keyword>
<accession>A0AB34L4G2</accession>
<dbReference type="InterPro" id="IPR036259">
    <property type="entry name" value="MFS_trans_sf"/>
</dbReference>
<feature type="transmembrane region" description="Helical" evidence="8">
    <location>
        <begin position="126"/>
        <end position="144"/>
    </location>
</feature>
<reference evidence="10 11" key="1">
    <citation type="journal article" date="2020" name="Microbiol. Resour. Announc.">
        <title>Draft Genome Sequence of a Cladosporium Species Isolated from the Mesophotic Ascidian Didemnum maculosum.</title>
        <authorList>
            <person name="Gioti A."/>
            <person name="Siaperas R."/>
            <person name="Nikolaivits E."/>
            <person name="Le Goff G."/>
            <person name="Ouazzani J."/>
            <person name="Kotoulas G."/>
            <person name="Topakas E."/>
        </authorList>
    </citation>
    <scope>NUCLEOTIDE SEQUENCE [LARGE SCALE GENOMIC DNA]</scope>
    <source>
        <strain evidence="10 11">TM138-S3</strain>
    </source>
</reference>
<feature type="transmembrane region" description="Helical" evidence="8">
    <location>
        <begin position="533"/>
        <end position="551"/>
    </location>
</feature>
<feature type="transmembrane region" description="Helical" evidence="8">
    <location>
        <begin position="604"/>
        <end position="623"/>
    </location>
</feature>
<evidence type="ECO:0000256" key="3">
    <source>
        <dbReference type="ARBA" id="ARBA00022448"/>
    </source>
</evidence>
<evidence type="ECO:0000256" key="1">
    <source>
        <dbReference type="ARBA" id="ARBA00004141"/>
    </source>
</evidence>
<evidence type="ECO:0000256" key="7">
    <source>
        <dbReference type="SAM" id="MobiDB-lite"/>
    </source>
</evidence>
<comment type="caution">
    <text evidence="10">The sequence shown here is derived from an EMBL/GenBank/DDBJ whole genome shotgun (WGS) entry which is preliminary data.</text>
</comment>
<dbReference type="InterPro" id="IPR005828">
    <property type="entry name" value="MFS_sugar_transport-like"/>
</dbReference>
<evidence type="ECO:0000313" key="10">
    <source>
        <dbReference type="EMBL" id="KAL1590119.1"/>
    </source>
</evidence>